<feature type="transmembrane region" description="Helical" evidence="13">
    <location>
        <begin position="6"/>
        <end position="26"/>
    </location>
</feature>
<comment type="function">
    <text evidence="13">Required for the insertion and/or proper folding and/or complex formation of integral membrane proteins into the membrane. Involved in integration of membrane proteins that insert both dependently and independently of the Sec translocase complex, as well as at least some lipoproteins. Aids folding of multispanning membrane proteins.</text>
</comment>
<dbReference type="InterPro" id="IPR019998">
    <property type="entry name" value="Membr_insert_YidC"/>
</dbReference>
<evidence type="ECO:0000256" key="10">
    <source>
        <dbReference type="ARBA" id="ARBA00023186"/>
    </source>
</evidence>
<evidence type="ECO:0000313" key="17">
    <source>
        <dbReference type="EMBL" id="QFU77685.1"/>
    </source>
</evidence>
<dbReference type="PRINTS" id="PR00701">
    <property type="entry name" value="60KDINNERMP"/>
</dbReference>
<keyword evidence="18" id="KW-1185">Reference proteome</keyword>
<evidence type="ECO:0000256" key="1">
    <source>
        <dbReference type="ARBA" id="ARBA00004429"/>
    </source>
</evidence>
<dbReference type="KEGG" id="halc:EY643_19510"/>
<dbReference type="OrthoDB" id="9780552at2"/>
<keyword evidence="7 13" id="KW-0653">Protein transport</keyword>
<dbReference type="InterPro" id="IPR028055">
    <property type="entry name" value="YidC/Oxa/ALB_C"/>
</dbReference>
<feature type="region of interest" description="Disordered" evidence="14">
    <location>
        <begin position="47"/>
        <end position="81"/>
    </location>
</feature>
<evidence type="ECO:0000256" key="8">
    <source>
        <dbReference type="ARBA" id="ARBA00022989"/>
    </source>
</evidence>
<evidence type="ECO:0000313" key="18">
    <source>
        <dbReference type="Proteomes" id="UP000326287"/>
    </source>
</evidence>
<dbReference type="CDD" id="cd20070">
    <property type="entry name" value="5TM_YidC_Alb3"/>
    <property type="match status" value="1"/>
</dbReference>
<dbReference type="RefSeq" id="WP_153240831.1">
    <property type="nucleotide sequence ID" value="NZ_CP036422.1"/>
</dbReference>
<dbReference type="InterPro" id="IPR038221">
    <property type="entry name" value="YidC_periplasmic_sf"/>
</dbReference>
<keyword evidence="5 13" id="KW-1003">Cell membrane</keyword>
<feature type="transmembrane region" description="Helical" evidence="13">
    <location>
        <begin position="487"/>
        <end position="505"/>
    </location>
</feature>
<dbReference type="EMBL" id="CP036422">
    <property type="protein sequence ID" value="QFU77685.1"/>
    <property type="molecule type" value="Genomic_DNA"/>
</dbReference>
<accession>A0A5P9NQF5</accession>
<comment type="subcellular location">
    <subcellularLocation>
        <location evidence="1">Cell inner membrane</location>
        <topology evidence="1">Multi-pass membrane protein</topology>
    </subcellularLocation>
    <subcellularLocation>
        <location evidence="13">Cell membrane</location>
        <topology evidence="13">Multi-pass membrane protein</topology>
    </subcellularLocation>
</comment>
<feature type="transmembrane region" description="Helical" evidence="13">
    <location>
        <begin position="444"/>
        <end position="467"/>
    </location>
</feature>
<dbReference type="PANTHER" id="PTHR12428">
    <property type="entry name" value="OXA1"/>
    <property type="match status" value="1"/>
</dbReference>
<dbReference type="Proteomes" id="UP000326287">
    <property type="component" value="Chromosome"/>
</dbReference>
<dbReference type="CDD" id="cd19961">
    <property type="entry name" value="EcYidC-like_peri"/>
    <property type="match status" value="1"/>
</dbReference>
<comment type="subunit">
    <text evidence="13">Interacts with the Sec translocase complex via SecD. Specifically interacts with transmembrane segments of nascent integral membrane proteins during membrane integration.</text>
</comment>
<dbReference type="Pfam" id="PF02096">
    <property type="entry name" value="60KD_IMP"/>
    <property type="match status" value="1"/>
</dbReference>
<dbReference type="InterPro" id="IPR028053">
    <property type="entry name" value="Membr_insert_YidC_N"/>
</dbReference>
<dbReference type="GO" id="GO:0015031">
    <property type="term" value="P:protein transport"/>
    <property type="evidence" value="ECO:0007669"/>
    <property type="project" value="UniProtKB-KW"/>
</dbReference>
<gene>
    <name evidence="13 17" type="primary">yidC</name>
    <name evidence="17" type="ORF">EY643_19510</name>
</gene>
<evidence type="ECO:0000256" key="13">
    <source>
        <dbReference type="HAMAP-Rule" id="MF_01810"/>
    </source>
</evidence>
<dbReference type="InterPro" id="IPR001708">
    <property type="entry name" value="YidC/ALB3/OXA1/COX18"/>
</dbReference>
<name>A0A5P9NQF5_9GAMM</name>
<feature type="transmembrane region" description="Helical" evidence="13">
    <location>
        <begin position="381"/>
        <end position="401"/>
    </location>
</feature>
<evidence type="ECO:0000256" key="12">
    <source>
        <dbReference type="ARBA" id="ARBA00033342"/>
    </source>
</evidence>
<evidence type="ECO:0000256" key="7">
    <source>
        <dbReference type="ARBA" id="ARBA00022927"/>
    </source>
</evidence>
<keyword evidence="4 13" id="KW-0813">Transport</keyword>
<dbReference type="PRINTS" id="PR01900">
    <property type="entry name" value="YIDCPROTEIN"/>
</dbReference>
<evidence type="ECO:0000259" key="16">
    <source>
        <dbReference type="Pfam" id="PF14849"/>
    </source>
</evidence>
<evidence type="ECO:0000256" key="14">
    <source>
        <dbReference type="SAM" id="MobiDB-lite"/>
    </source>
</evidence>
<dbReference type="NCBIfam" id="NF002352">
    <property type="entry name" value="PRK01318.1-3"/>
    <property type="match status" value="1"/>
</dbReference>
<feature type="domain" description="Membrane insertase YidC N-terminal" evidence="16">
    <location>
        <begin position="93"/>
        <end position="370"/>
    </location>
</feature>
<evidence type="ECO:0000259" key="15">
    <source>
        <dbReference type="Pfam" id="PF02096"/>
    </source>
</evidence>
<feature type="transmembrane region" description="Helical" evidence="13">
    <location>
        <begin position="526"/>
        <end position="545"/>
    </location>
</feature>
<feature type="domain" description="Membrane insertase YidC/Oxa/ALB C-terminal" evidence="15">
    <location>
        <begin position="381"/>
        <end position="559"/>
    </location>
</feature>
<keyword evidence="9 13" id="KW-0472">Membrane</keyword>
<organism evidence="17 18">
    <name type="scientific">Halioglobus maricola</name>
    <dbReference type="NCBI Taxonomy" id="2601894"/>
    <lineage>
        <taxon>Bacteria</taxon>
        <taxon>Pseudomonadati</taxon>
        <taxon>Pseudomonadota</taxon>
        <taxon>Gammaproteobacteria</taxon>
        <taxon>Cellvibrionales</taxon>
        <taxon>Halieaceae</taxon>
        <taxon>Halioglobus</taxon>
    </lineage>
</organism>
<evidence type="ECO:0000256" key="9">
    <source>
        <dbReference type="ARBA" id="ARBA00023136"/>
    </source>
</evidence>
<keyword evidence="10 13" id="KW-0143">Chaperone</keyword>
<evidence type="ECO:0000256" key="3">
    <source>
        <dbReference type="ARBA" id="ARBA00015325"/>
    </source>
</evidence>
<comment type="similarity">
    <text evidence="2 13">Belongs to the OXA1/ALB3/YidC family. Type 1 subfamily.</text>
</comment>
<sequence length="567" mass="63376">MDLQRSLLIGAIAVLGFMLLTEWVAFSDERASTQQLETTRILNNDAAPGVDVPIAPAPGLDSAEDDIPDAPSLEQASDAGQNLPASVATADIVQIHTDSLQVAIDLNGGDIIELALPRHLADIDDPNSAFVLLEQNDSRIYVAQSGLIGQDGIDAKGRARFTTSSDRFEMVDGQDSLTVDLNWTNDNGVKVIKRFSFNRGDYLIKVDYLVENGSDARWQANLFGQIKRDSTVAPSASNSGMGMQPFLGAAITQPDERFTKFTFEDMEEEPFKAQLPGGWIAMLQHYFLSAWVPNQDQTHTYSTRVTNSGFNIAGFTSPALTLDPGQNGTVGASFWAGPKDQYRLKEISPYLDLVVDYGFLWWIAQPLFWLLTKMHALVGNWGGAIILLTLLVKAAFFKLSATSYKSMARMRKVQPKMLEIREMHADDKQKQSQAMMELYRKEKVNPMGGCLPILVQMPVFIALYWVLMESVELRQAPFALWINDLSVMDPYFVLPILMGGSMWFMQKLNPPPTDPMQAKIMQWLPIIFTFFFLWFPAGLVLYWVVNNLLSMAQQYVITKQIERGDIA</sequence>
<proteinExistence type="inferred from homology"/>
<dbReference type="HAMAP" id="MF_01810">
    <property type="entry name" value="YidC_type1"/>
    <property type="match status" value="1"/>
</dbReference>
<dbReference type="NCBIfam" id="TIGR03593">
    <property type="entry name" value="yidC_nterm"/>
    <property type="match status" value="1"/>
</dbReference>
<dbReference type="InterPro" id="IPR047196">
    <property type="entry name" value="YidC_ALB_C"/>
</dbReference>
<evidence type="ECO:0000256" key="5">
    <source>
        <dbReference type="ARBA" id="ARBA00022475"/>
    </source>
</evidence>
<evidence type="ECO:0000256" key="11">
    <source>
        <dbReference type="ARBA" id="ARBA00033245"/>
    </source>
</evidence>
<keyword evidence="6 13" id="KW-0812">Transmembrane</keyword>
<keyword evidence="8 13" id="KW-1133">Transmembrane helix</keyword>
<dbReference type="GO" id="GO:0051205">
    <property type="term" value="P:protein insertion into membrane"/>
    <property type="evidence" value="ECO:0007669"/>
    <property type="project" value="TreeGrafter"/>
</dbReference>
<reference evidence="17 18" key="1">
    <citation type="submission" date="2019-02" db="EMBL/GenBank/DDBJ databases">
        <authorList>
            <person name="Li S.-H."/>
        </authorList>
    </citation>
    <scope>NUCLEOTIDE SEQUENCE [LARGE SCALE GENOMIC DNA]</scope>
    <source>
        <strain evidence="17 18">IMCC14385</strain>
    </source>
</reference>
<evidence type="ECO:0000256" key="6">
    <source>
        <dbReference type="ARBA" id="ARBA00022692"/>
    </source>
</evidence>
<dbReference type="AlphaFoldDB" id="A0A5P9NQF5"/>
<dbReference type="PANTHER" id="PTHR12428:SF65">
    <property type="entry name" value="CYTOCHROME C OXIDASE ASSEMBLY PROTEIN COX18, MITOCHONDRIAL"/>
    <property type="match status" value="1"/>
</dbReference>
<evidence type="ECO:0000256" key="4">
    <source>
        <dbReference type="ARBA" id="ARBA00022448"/>
    </source>
</evidence>
<protein>
    <recommendedName>
        <fullName evidence="3 13">Membrane protein insertase YidC</fullName>
    </recommendedName>
    <alternativeName>
        <fullName evidence="12 13">Foldase YidC</fullName>
    </alternativeName>
    <alternativeName>
        <fullName evidence="11 13">Membrane integrase YidC</fullName>
    </alternativeName>
    <alternativeName>
        <fullName evidence="13">Membrane protein YidC</fullName>
    </alternativeName>
</protein>
<dbReference type="Gene3D" id="2.70.98.90">
    <property type="match status" value="1"/>
</dbReference>
<dbReference type="NCBIfam" id="TIGR03592">
    <property type="entry name" value="yidC_oxa1_cterm"/>
    <property type="match status" value="1"/>
</dbReference>
<evidence type="ECO:0000256" key="2">
    <source>
        <dbReference type="ARBA" id="ARBA00010527"/>
    </source>
</evidence>
<dbReference type="GO" id="GO:0005886">
    <property type="term" value="C:plasma membrane"/>
    <property type="evidence" value="ECO:0007669"/>
    <property type="project" value="UniProtKB-SubCell"/>
</dbReference>
<dbReference type="GO" id="GO:0032977">
    <property type="term" value="F:membrane insertase activity"/>
    <property type="evidence" value="ECO:0007669"/>
    <property type="project" value="InterPro"/>
</dbReference>
<dbReference type="Pfam" id="PF14849">
    <property type="entry name" value="YidC_periplas"/>
    <property type="match status" value="1"/>
</dbReference>